<dbReference type="EMBL" id="JBBHJZ010000002">
    <property type="protein sequence ID" value="MEJ5977012.1"/>
    <property type="molecule type" value="Genomic_DNA"/>
</dbReference>
<organism evidence="1 2">
    <name type="scientific">Novosphingobium anseongense</name>
    <dbReference type="NCBI Taxonomy" id="3133436"/>
    <lineage>
        <taxon>Bacteria</taxon>
        <taxon>Pseudomonadati</taxon>
        <taxon>Pseudomonadota</taxon>
        <taxon>Alphaproteobacteria</taxon>
        <taxon>Sphingomonadales</taxon>
        <taxon>Sphingomonadaceae</taxon>
        <taxon>Novosphingobium</taxon>
    </lineage>
</organism>
<name>A0ABU8RVB8_9SPHN</name>
<dbReference type="Proteomes" id="UP001361239">
    <property type="component" value="Unassembled WGS sequence"/>
</dbReference>
<evidence type="ECO:0000313" key="1">
    <source>
        <dbReference type="EMBL" id="MEJ5977012.1"/>
    </source>
</evidence>
<protein>
    <submittedName>
        <fullName evidence="1">Uncharacterized protein</fullName>
    </submittedName>
</protein>
<accession>A0ABU8RVB8</accession>
<comment type="caution">
    <text evidence="1">The sequence shown here is derived from an EMBL/GenBank/DDBJ whole genome shotgun (WGS) entry which is preliminary data.</text>
</comment>
<gene>
    <name evidence="1" type="ORF">WG901_10235</name>
</gene>
<dbReference type="RefSeq" id="WP_339586966.1">
    <property type="nucleotide sequence ID" value="NZ_JBBHJZ010000002.1"/>
</dbReference>
<evidence type="ECO:0000313" key="2">
    <source>
        <dbReference type="Proteomes" id="UP001361239"/>
    </source>
</evidence>
<sequence length="117" mass="12919">MATAKPIARSGPKSRWKLRLALLLAVIAFAAAVWFWQPLRAYALTGASYGARVACSCRYVEGRPLGSCRDDFEPGMGLVHLSEDDQARSVTATFPLLSRQTAVFREGEGCVLERWEN</sequence>
<reference evidence="1 2" key="1">
    <citation type="submission" date="2024-03" db="EMBL/GenBank/DDBJ databases">
        <authorList>
            <person name="Jo J.-H."/>
        </authorList>
    </citation>
    <scope>NUCLEOTIDE SEQUENCE [LARGE SCALE GENOMIC DNA]</scope>
    <source>
        <strain evidence="1 2">PS1R-30</strain>
    </source>
</reference>
<keyword evidence="2" id="KW-1185">Reference proteome</keyword>
<proteinExistence type="predicted"/>